<dbReference type="RefSeq" id="WP_054734834.1">
    <property type="nucleotide sequence ID" value="NZ_AYZM01000079.1"/>
</dbReference>
<evidence type="ECO:0000256" key="3">
    <source>
        <dbReference type="ARBA" id="ARBA00023125"/>
    </source>
</evidence>
<evidence type="ECO:0000256" key="4">
    <source>
        <dbReference type="ARBA" id="ARBA00023163"/>
    </source>
</evidence>
<dbReference type="InterPro" id="IPR011256">
    <property type="entry name" value="Reg_factor_effector_dom_sf"/>
</dbReference>
<dbReference type="PATRIC" id="fig|1423804.4.peg.552"/>
<dbReference type="PANTHER" id="PTHR30204:SF69">
    <property type="entry name" value="MERR-FAMILY TRANSCRIPTIONAL REGULATOR"/>
    <property type="match status" value="1"/>
</dbReference>
<sequence>MQNRFSIGEMAKLHQTTVKTLRYYDQIGLFKPAETAPQSGYRYYTTAQFERLNTIQYLQALGLSLKEIQAHLAQLDLGTFRTLLQEQEHLADQRIQELIRMKRRFHARLQDLDEAQRVDQLEMPVIQTLPVRQIVSLVQPIRSEPELELALRHLATQAGLAPAIFIGGVGLTISRENILARHFQSYQSVFILVPEAVTGPLAGTLPAGDYACIYYNGNHQQSRAAYEKLLTFVQTAGYQIIGDAVERTVIDQYVSKNATDYLTTIQLPIQR</sequence>
<keyword evidence="2" id="KW-0805">Transcription regulation</keyword>
<protein>
    <submittedName>
        <fullName evidence="6">Transcription regulator of multidrug-efflux transporter</fullName>
    </submittedName>
</protein>
<keyword evidence="4" id="KW-0804">Transcription</keyword>
<dbReference type="PANTHER" id="PTHR30204">
    <property type="entry name" value="REDOX-CYCLING DRUG-SENSING TRANSCRIPTIONAL ACTIVATOR SOXR"/>
    <property type="match status" value="1"/>
</dbReference>
<dbReference type="OrthoDB" id="9773308at2"/>
<keyword evidence="1" id="KW-0678">Repressor</keyword>
<dbReference type="Pfam" id="PF13411">
    <property type="entry name" value="MerR_1"/>
    <property type="match status" value="1"/>
</dbReference>
<keyword evidence="7" id="KW-1185">Reference proteome</keyword>
<evidence type="ECO:0000256" key="1">
    <source>
        <dbReference type="ARBA" id="ARBA00022491"/>
    </source>
</evidence>
<dbReference type="CDD" id="cd01107">
    <property type="entry name" value="HTH_BmrR"/>
    <property type="match status" value="1"/>
</dbReference>
<name>A0A0R2F9L7_9LACO</name>
<organism evidence="6 7">
    <name type="scientific">Secundilactobacillus similis DSM 23365 = JCM 2765</name>
    <dbReference type="NCBI Taxonomy" id="1423804"/>
    <lineage>
        <taxon>Bacteria</taxon>
        <taxon>Bacillati</taxon>
        <taxon>Bacillota</taxon>
        <taxon>Bacilli</taxon>
        <taxon>Lactobacillales</taxon>
        <taxon>Lactobacillaceae</taxon>
        <taxon>Secundilactobacillus</taxon>
    </lineage>
</organism>
<dbReference type="SUPFAM" id="SSF46955">
    <property type="entry name" value="Putative DNA-binding domain"/>
    <property type="match status" value="1"/>
</dbReference>
<dbReference type="SUPFAM" id="SSF55136">
    <property type="entry name" value="Probable bacterial effector-binding domain"/>
    <property type="match status" value="1"/>
</dbReference>
<dbReference type="InterPro" id="IPR029442">
    <property type="entry name" value="GyrI-like"/>
</dbReference>
<gene>
    <name evidence="6" type="ORF">FD14_GL000515</name>
</gene>
<dbReference type="SMART" id="SM00422">
    <property type="entry name" value="HTH_MERR"/>
    <property type="match status" value="1"/>
</dbReference>
<evidence type="ECO:0000313" key="7">
    <source>
        <dbReference type="Proteomes" id="UP000051442"/>
    </source>
</evidence>
<dbReference type="InterPro" id="IPR000551">
    <property type="entry name" value="MerR-type_HTH_dom"/>
</dbReference>
<reference evidence="6 7" key="1">
    <citation type="journal article" date="2015" name="Genome Announc.">
        <title>Expanding the biotechnology potential of lactobacilli through comparative genomics of 213 strains and associated genera.</title>
        <authorList>
            <person name="Sun Z."/>
            <person name="Harris H.M."/>
            <person name="McCann A."/>
            <person name="Guo C."/>
            <person name="Argimon S."/>
            <person name="Zhang W."/>
            <person name="Yang X."/>
            <person name="Jeffery I.B."/>
            <person name="Cooney J.C."/>
            <person name="Kagawa T.F."/>
            <person name="Liu W."/>
            <person name="Song Y."/>
            <person name="Salvetti E."/>
            <person name="Wrobel A."/>
            <person name="Rasinkangas P."/>
            <person name="Parkhill J."/>
            <person name="Rea M.C."/>
            <person name="O'Sullivan O."/>
            <person name="Ritari J."/>
            <person name="Douillard F.P."/>
            <person name="Paul Ross R."/>
            <person name="Yang R."/>
            <person name="Briner A.E."/>
            <person name="Felis G.E."/>
            <person name="de Vos W.M."/>
            <person name="Barrangou R."/>
            <person name="Klaenhammer T.R."/>
            <person name="Caufield P.W."/>
            <person name="Cui Y."/>
            <person name="Zhang H."/>
            <person name="O'Toole P.W."/>
        </authorList>
    </citation>
    <scope>NUCLEOTIDE SEQUENCE [LARGE SCALE GENOMIC DNA]</scope>
    <source>
        <strain evidence="6 7">DSM 23365</strain>
    </source>
</reference>
<evidence type="ECO:0000259" key="5">
    <source>
        <dbReference type="PROSITE" id="PS50937"/>
    </source>
</evidence>
<evidence type="ECO:0000256" key="2">
    <source>
        <dbReference type="ARBA" id="ARBA00023015"/>
    </source>
</evidence>
<dbReference type="AlphaFoldDB" id="A0A0R2F9L7"/>
<comment type="caution">
    <text evidence="6">The sequence shown here is derived from an EMBL/GenBank/DDBJ whole genome shotgun (WGS) entry which is preliminary data.</text>
</comment>
<dbReference type="Proteomes" id="UP000051442">
    <property type="component" value="Unassembled WGS sequence"/>
</dbReference>
<keyword evidence="3" id="KW-0238">DNA-binding</keyword>
<proteinExistence type="predicted"/>
<dbReference type="Gene3D" id="1.10.1660.10">
    <property type="match status" value="1"/>
</dbReference>
<evidence type="ECO:0000313" key="6">
    <source>
        <dbReference type="EMBL" id="KRN25039.1"/>
    </source>
</evidence>
<dbReference type="PROSITE" id="PS50937">
    <property type="entry name" value="HTH_MERR_2"/>
    <property type="match status" value="1"/>
</dbReference>
<feature type="domain" description="HTH merR-type" evidence="5">
    <location>
        <begin position="4"/>
        <end position="74"/>
    </location>
</feature>
<dbReference type="EMBL" id="AYZM01000079">
    <property type="protein sequence ID" value="KRN25039.1"/>
    <property type="molecule type" value="Genomic_DNA"/>
</dbReference>
<dbReference type="GO" id="GO:0003700">
    <property type="term" value="F:DNA-binding transcription factor activity"/>
    <property type="evidence" value="ECO:0007669"/>
    <property type="project" value="InterPro"/>
</dbReference>
<dbReference type="STRING" id="1423804.FD14_GL000515"/>
<dbReference type="SMART" id="SM00871">
    <property type="entry name" value="AraC_E_bind"/>
    <property type="match status" value="1"/>
</dbReference>
<dbReference type="Pfam" id="PF06445">
    <property type="entry name" value="GyrI-like"/>
    <property type="match status" value="1"/>
</dbReference>
<accession>A0A0R2F9L7</accession>
<dbReference type="InterPro" id="IPR047057">
    <property type="entry name" value="MerR_fam"/>
</dbReference>
<dbReference type="GO" id="GO:0003677">
    <property type="term" value="F:DNA binding"/>
    <property type="evidence" value="ECO:0007669"/>
    <property type="project" value="UniProtKB-KW"/>
</dbReference>
<dbReference type="InterPro" id="IPR010499">
    <property type="entry name" value="AraC_E-bd"/>
</dbReference>
<dbReference type="Gene3D" id="3.20.80.10">
    <property type="entry name" value="Regulatory factor, effector binding domain"/>
    <property type="match status" value="1"/>
</dbReference>
<dbReference type="InterPro" id="IPR009061">
    <property type="entry name" value="DNA-bd_dom_put_sf"/>
</dbReference>